<evidence type="ECO:0000256" key="4">
    <source>
        <dbReference type="SAM" id="SignalP"/>
    </source>
</evidence>
<dbReference type="Pfam" id="PF00496">
    <property type="entry name" value="SBP_bac_5"/>
    <property type="match status" value="1"/>
</dbReference>
<evidence type="ECO:0000256" key="2">
    <source>
        <dbReference type="ARBA" id="ARBA00022448"/>
    </source>
</evidence>
<keyword evidence="3 4" id="KW-0732">Signal</keyword>
<reference evidence="7" key="1">
    <citation type="submission" date="2010-03" db="EMBL/GenBank/DDBJ databases">
        <title>The genome sequence of Synergistetes sp. SGP1.</title>
        <authorList>
            <consortium name="metaHIT consortium -- http://www.metahit.eu/"/>
            <person name="Pajon A."/>
            <person name="Turner K."/>
            <person name="Parkhill J."/>
            <person name="Wade W."/>
            <person name="Vartoukian S."/>
        </authorList>
    </citation>
    <scope>NUCLEOTIDE SEQUENCE [LARGE SCALE GENOMIC DNA]</scope>
    <source>
        <strain evidence="7">SGP1</strain>
    </source>
</reference>
<dbReference type="PANTHER" id="PTHR30290">
    <property type="entry name" value="PERIPLASMIC BINDING COMPONENT OF ABC TRANSPORTER"/>
    <property type="match status" value="1"/>
</dbReference>
<dbReference type="InterPro" id="IPR039424">
    <property type="entry name" value="SBP_5"/>
</dbReference>
<dbReference type="GO" id="GO:0043190">
    <property type="term" value="C:ATP-binding cassette (ABC) transporter complex"/>
    <property type="evidence" value="ECO:0007669"/>
    <property type="project" value="InterPro"/>
</dbReference>
<comment type="similarity">
    <text evidence="1">Belongs to the bacterial solute-binding protein 5 family.</text>
</comment>
<reference evidence="6 7" key="2">
    <citation type="submission" date="2010-03" db="EMBL/GenBank/DDBJ databases">
        <authorList>
            <person name="Pajon A."/>
        </authorList>
    </citation>
    <scope>NUCLEOTIDE SEQUENCE [LARGE SCALE GENOMIC DNA]</scope>
    <source>
        <strain evidence="6 7">SGP1</strain>
    </source>
</reference>
<dbReference type="InterPro" id="IPR000914">
    <property type="entry name" value="SBP_5_dom"/>
</dbReference>
<keyword evidence="7" id="KW-1185">Reference proteome</keyword>
<dbReference type="PIRSF" id="PIRSF002741">
    <property type="entry name" value="MppA"/>
    <property type="match status" value="1"/>
</dbReference>
<dbReference type="KEGG" id="sbr:SY1_05790"/>
<gene>
    <name evidence="6" type="ORF">SY1_05790</name>
</gene>
<feature type="chain" id="PRO_5044493954" evidence="4">
    <location>
        <begin position="26"/>
        <end position="503"/>
    </location>
</feature>
<dbReference type="InterPro" id="IPR030678">
    <property type="entry name" value="Peptide/Ni-bd"/>
</dbReference>
<evidence type="ECO:0000256" key="1">
    <source>
        <dbReference type="ARBA" id="ARBA00005695"/>
    </source>
</evidence>
<dbReference type="Gene3D" id="3.40.190.10">
    <property type="entry name" value="Periplasmic binding protein-like II"/>
    <property type="match status" value="1"/>
</dbReference>
<accession>A0AB94IW63</accession>
<dbReference type="SUPFAM" id="SSF53850">
    <property type="entry name" value="Periplasmic binding protein-like II"/>
    <property type="match status" value="1"/>
</dbReference>
<dbReference type="EMBL" id="FP929056">
    <property type="protein sequence ID" value="CBL27972.1"/>
    <property type="molecule type" value="Genomic_DNA"/>
</dbReference>
<proteinExistence type="inferred from homology"/>
<dbReference type="RefSeq" id="WP_015556119.1">
    <property type="nucleotide sequence ID" value="NC_021038.1"/>
</dbReference>
<dbReference type="Proteomes" id="UP000008957">
    <property type="component" value="Chromosome"/>
</dbReference>
<dbReference type="PANTHER" id="PTHR30290:SF9">
    <property type="entry name" value="OLIGOPEPTIDE-BINDING PROTEIN APPA"/>
    <property type="match status" value="1"/>
</dbReference>
<name>A0AB94IW63_9BACT</name>
<dbReference type="AlphaFoldDB" id="A0AB94IW63"/>
<dbReference type="Gene3D" id="3.10.105.10">
    <property type="entry name" value="Dipeptide-binding Protein, Domain 3"/>
    <property type="match status" value="1"/>
</dbReference>
<sequence>MKRFHSALLIAALVLSLSQPVALSAAENKDTLTWAQGADVTSLDPHIGKETPAIMATNQIFDTLFTTDDEGKIVGQIAESWKYLSDTELEVHVRSGIKFHDGSPLSASDVKFSLDRAIASTAVSYIVNFIKEVRVVDDHTVVIETAKPYAAALRNLAHPSSAIVPEAYVKADEARFRLNPIGSGPYRFVSWKQGDSLKLEAFDEYYAGAPKTKNLVMKVVPEAAQRTIALETGEVDIANDIQANDQQKVRDNPDLTLNEKAGLSCWYLSFNMKKKPFDNKLVRQAIRHAIDVNTIIDSIMYGGGEPAGDLIAPGVFGYAGDKPYAYDVELARKLLAEAGYPDGFSCKLWVNDSQTRIEVCQAVQAMLLEVGIKCEVEVMEFGSFIERTSKGEHDMAYFGWTTSTADADYTYYSLVYSTQTGAPGNRSFIQDPRVDELVDLGRGNTDETIRRKAYADLEQILQDLSNNAPLVYSTLNSGTSKKVHGFVLDPAGYHKLENVTVEK</sequence>
<dbReference type="Gene3D" id="3.90.76.10">
    <property type="entry name" value="Dipeptide-binding Protein, Domain 1"/>
    <property type="match status" value="1"/>
</dbReference>
<dbReference type="GO" id="GO:0042597">
    <property type="term" value="C:periplasmic space"/>
    <property type="evidence" value="ECO:0007669"/>
    <property type="project" value="UniProtKB-ARBA"/>
</dbReference>
<feature type="domain" description="Solute-binding protein family 5" evidence="5">
    <location>
        <begin position="72"/>
        <end position="420"/>
    </location>
</feature>
<dbReference type="GO" id="GO:0015833">
    <property type="term" value="P:peptide transport"/>
    <property type="evidence" value="ECO:0007669"/>
    <property type="project" value="TreeGrafter"/>
</dbReference>
<evidence type="ECO:0000313" key="6">
    <source>
        <dbReference type="EMBL" id="CBL27972.1"/>
    </source>
</evidence>
<protein>
    <submittedName>
        <fullName evidence="6">ABC-type dipeptide transport system, periplasmic component</fullName>
    </submittedName>
</protein>
<keyword evidence="2" id="KW-0813">Transport</keyword>
<dbReference type="GO" id="GO:1904680">
    <property type="term" value="F:peptide transmembrane transporter activity"/>
    <property type="evidence" value="ECO:0007669"/>
    <property type="project" value="TreeGrafter"/>
</dbReference>
<evidence type="ECO:0000259" key="5">
    <source>
        <dbReference type="Pfam" id="PF00496"/>
    </source>
</evidence>
<organism evidence="6 7">
    <name type="scientific">Fretibacterium fastidiosum</name>
    <dbReference type="NCBI Taxonomy" id="651822"/>
    <lineage>
        <taxon>Bacteria</taxon>
        <taxon>Thermotogati</taxon>
        <taxon>Synergistota</taxon>
        <taxon>Synergistia</taxon>
        <taxon>Synergistales</taxon>
        <taxon>Aminobacteriaceae</taxon>
        <taxon>Fretibacterium</taxon>
    </lineage>
</organism>
<feature type="signal peptide" evidence="4">
    <location>
        <begin position="1"/>
        <end position="25"/>
    </location>
</feature>
<evidence type="ECO:0000256" key="3">
    <source>
        <dbReference type="ARBA" id="ARBA00022729"/>
    </source>
</evidence>
<evidence type="ECO:0000313" key="7">
    <source>
        <dbReference type="Proteomes" id="UP000008957"/>
    </source>
</evidence>